<evidence type="ECO:0000313" key="1">
    <source>
        <dbReference type="EMBL" id="SPT53019.1"/>
    </source>
</evidence>
<dbReference type="Proteomes" id="UP000250006">
    <property type="component" value="Unassembled WGS sequence"/>
</dbReference>
<organism evidence="1 2">
    <name type="scientific">Actinomyces bovis</name>
    <dbReference type="NCBI Taxonomy" id="1658"/>
    <lineage>
        <taxon>Bacteria</taxon>
        <taxon>Bacillati</taxon>
        <taxon>Actinomycetota</taxon>
        <taxon>Actinomycetes</taxon>
        <taxon>Actinomycetales</taxon>
        <taxon>Actinomycetaceae</taxon>
        <taxon>Actinomyces</taxon>
    </lineage>
</organism>
<evidence type="ECO:0008006" key="3">
    <source>
        <dbReference type="Google" id="ProtNLM"/>
    </source>
</evidence>
<reference evidence="1 2" key="1">
    <citation type="submission" date="2018-06" db="EMBL/GenBank/DDBJ databases">
        <authorList>
            <consortium name="Pathogen Informatics"/>
            <person name="Doyle S."/>
        </authorList>
    </citation>
    <scope>NUCLEOTIDE SEQUENCE [LARGE SCALE GENOMIC DNA]</scope>
    <source>
        <strain evidence="1 2">NCTC11535</strain>
    </source>
</reference>
<dbReference type="RefSeq" id="WP_126622319.1">
    <property type="nucleotide sequence ID" value="NZ_UAPQ01000001.1"/>
</dbReference>
<name>A0ABY1VM68_9ACTO</name>
<evidence type="ECO:0000313" key="2">
    <source>
        <dbReference type="Proteomes" id="UP000250006"/>
    </source>
</evidence>
<proteinExistence type="predicted"/>
<keyword evidence="2" id="KW-1185">Reference proteome</keyword>
<gene>
    <name evidence="1" type="ORF">NCTC11535_00674</name>
</gene>
<dbReference type="EMBL" id="UAPQ01000001">
    <property type="protein sequence ID" value="SPT53019.1"/>
    <property type="molecule type" value="Genomic_DNA"/>
</dbReference>
<accession>A0ABY1VM68</accession>
<sequence>MAASSLVQARSAHRRTTTTDWRTVTNTLVDALGSGLVALIVSVSPETVARWAKGTSSSPREANERRMREAYRIYLELVDTDSPHTVRAWFMGANPELGDDSPCEALAADRFKETLAAARSFQTQ</sequence>
<protein>
    <recommendedName>
        <fullName evidence="3">XRE family transcriptional regulator</fullName>
    </recommendedName>
</protein>
<comment type="caution">
    <text evidence="1">The sequence shown here is derived from an EMBL/GenBank/DDBJ whole genome shotgun (WGS) entry which is preliminary data.</text>
</comment>